<dbReference type="PANTHER" id="PTHR34107">
    <property type="entry name" value="SLL0198 PROTEIN-RELATED"/>
    <property type="match status" value="1"/>
</dbReference>
<dbReference type="InterPro" id="IPR012296">
    <property type="entry name" value="Nuclease_put_TT1808"/>
</dbReference>
<dbReference type="CDD" id="cd06260">
    <property type="entry name" value="DUF820-like"/>
    <property type="match status" value="1"/>
</dbReference>
<protein>
    <submittedName>
        <fullName evidence="2">Uma2 family endonuclease</fullName>
    </submittedName>
</protein>
<dbReference type="AlphaFoldDB" id="A0A974GY59"/>
<gene>
    <name evidence="2" type="ORF">HZF24_17210</name>
</gene>
<reference evidence="2" key="1">
    <citation type="submission" date="2020-07" db="EMBL/GenBank/DDBJ databases">
        <title>Genomic analysis of a strain of Sedimentibacter Hydroxybenzoicus DSM7310.</title>
        <authorList>
            <person name="Ma S."/>
        </authorList>
    </citation>
    <scope>NUCLEOTIDE SEQUENCE</scope>
    <source>
        <strain evidence="2">DSM 7310</strain>
    </source>
</reference>
<feature type="domain" description="Putative restriction endonuclease" evidence="1">
    <location>
        <begin position="13"/>
        <end position="148"/>
    </location>
</feature>
<accession>A0A974GY59</accession>
<keyword evidence="2" id="KW-0540">Nuclease</keyword>
<sequence>MEQYSSKKFSLFEFNNLETSDEKKYELIDGIVLMSPRPNYKHQEVMGNLFLQLGIYFKGKNCMVFTEAEVEFNDNVLIPDISVICGLDDSNFQRYKKAPEIVIEIISPSSQYTDAFTKLIKYELFGVKEYWIANPKTETITVYNFENETIKDYCKNEILVSSVFDDLAINISDIFIWAEY</sequence>
<dbReference type="Proteomes" id="UP000611629">
    <property type="component" value="Unassembled WGS sequence"/>
</dbReference>
<comment type="caution">
    <text evidence="2">The sequence shown here is derived from an EMBL/GenBank/DDBJ whole genome shotgun (WGS) entry which is preliminary data.</text>
</comment>
<dbReference type="InterPro" id="IPR008538">
    <property type="entry name" value="Uma2"/>
</dbReference>
<dbReference type="RefSeq" id="WP_179239610.1">
    <property type="nucleotide sequence ID" value="NZ_JACBNQ010000032.1"/>
</dbReference>
<organism evidence="2 3">
    <name type="scientific">Sedimentibacter hydroxybenzoicus DSM 7310</name>
    <dbReference type="NCBI Taxonomy" id="1123245"/>
    <lineage>
        <taxon>Bacteria</taxon>
        <taxon>Bacillati</taxon>
        <taxon>Bacillota</taxon>
        <taxon>Tissierellia</taxon>
        <taxon>Sedimentibacter</taxon>
    </lineage>
</organism>
<proteinExistence type="predicted"/>
<evidence type="ECO:0000313" key="2">
    <source>
        <dbReference type="EMBL" id="NYB75891.1"/>
    </source>
</evidence>
<evidence type="ECO:0000313" key="3">
    <source>
        <dbReference type="Proteomes" id="UP000611629"/>
    </source>
</evidence>
<name>A0A974GY59_SEDHY</name>
<evidence type="ECO:0000259" key="1">
    <source>
        <dbReference type="Pfam" id="PF05685"/>
    </source>
</evidence>
<keyword evidence="3" id="KW-1185">Reference proteome</keyword>
<keyword evidence="2" id="KW-0255">Endonuclease</keyword>
<dbReference type="SUPFAM" id="SSF52980">
    <property type="entry name" value="Restriction endonuclease-like"/>
    <property type="match status" value="1"/>
</dbReference>
<keyword evidence="2" id="KW-0378">Hydrolase</keyword>
<dbReference type="PANTHER" id="PTHR34107:SF4">
    <property type="entry name" value="SLL1222 PROTEIN"/>
    <property type="match status" value="1"/>
</dbReference>
<dbReference type="InterPro" id="IPR011335">
    <property type="entry name" value="Restrct_endonuc-II-like"/>
</dbReference>
<dbReference type="EMBL" id="JACBNQ010000032">
    <property type="protein sequence ID" value="NYB75891.1"/>
    <property type="molecule type" value="Genomic_DNA"/>
</dbReference>
<dbReference type="Gene3D" id="3.90.1570.10">
    <property type="entry name" value="tt1808, chain A"/>
    <property type="match status" value="1"/>
</dbReference>
<dbReference type="GO" id="GO:0004519">
    <property type="term" value="F:endonuclease activity"/>
    <property type="evidence" value="ECO:0007669"/>
    <property type="project" value="UniProtKB-KW"/>
</dbReference>
<dbReference type="Pfam" id="PF05685">
    <property type="entry name" value="Uma2"/>
    <property type="match status" value="1"/>
</dbReference>